<dbReference type="Proteomes" id="UP001241377">
    <property type="component" value="Unassembled WGS sequence"/>
</dbReference>
<proteinExistence type="predicted"/>
<organism evidence="1 2">
    <name type="scientific">Naganishia cerealis</name>
    <dbReference type="NCBI Taxonomy" id="610337"/>
    <lineage>
        <taxon>Eukaryota</taxon>
        <taxon>Fungi</taxon>
        <taxon>Dikarya</taxon>
        <taxon>Basidiomycota</taxon>
        <taxon>Agaricomycotina</taxon>
        <taxon>Tremellomycetes</taxon>
        <taxon>Filobasidiales</taxon>
        <taxon>Filobasidiaceae</taxon>
        <taxon>Naganishia</taxon>
    </lineage>
</organism>
<name>A0ACC2W1B1_9TREE</name>
<dbReference type="EMBL" id="JASBWR010000035">
    <property type="protein sequence ID" value="KAJ9105171.1"/>
    <property type="molecule type" value="Genomic_DNA"/>
</dbReference>
<keyword evidence="2" id="KW-1185">Reference proteome</keyword>
<sequence>MIGKLALASLLPALAFGQYTATYDANNLPATTEEGQAGTNAPSSTTSAYGDSSLGNTEREVVSWCLKSGYGTRLIPTGAITGAHFVKTPTYLQFSGTLAVRNGPSLLNIPQNDAGGELDPHGADGLGNPIGGLVFTSAFGGGLKQIHEWNSFIGAGYFCFKVCDEVEGAPLQCQHIVSLDSSVSF</sequence>
<accession>A0ACC2W1B1</accession>
<evidence type="ECO:0000313" key="2">
    <source>
        <dbReference type="Proteomes" id="UP001241377"/>
    </source>
</evidence>
<comment type="caution">
    <text evidence="1">The sequence shown here is derived from an EMBL/GenBank/DDBJ whole genome shotgun (WGS) entry which is preliminary data.</text>
</comment>
<reference evidence="1" key="1">
    <citation type="submission" date="2023-04" db="EMBL/GenBank/DDBJ databases">
        <title>Draft Genome sequencing of Naganishia species isolated from polar environments using Oxford Nanopore Technology.</title>
        <authorList>
            <person name="Leo P."/>
            <person name="Venkateswaran K."/>
        </authorList>
    </citation>
    <scope>NUCLEOTIDE SEQUENCE</scope>
    <source>
        <strain evidence="1">MNA-CCFEE 5261</strain>
    </source>
</reference>
<gene>
    <name evidence="1" type="ORF">QFC19_003631</name>
</gene>
<evidence type="ECO:0000313" key="1">
    <source>
        <dbReference type="EMBL" id="KAJ9105171.1"/>
    </source>
</evidence>
<protein>
    <submittedName>
        <fullName evidence="1">Uncharacterized protein</fullName>
    </submittedName>
</protein>